<protein>
    <recommendedName>
        <fullName evidence="4">DDE family endonuclease</fullName>
    </recommendedName>
</protein>
<dbReference type="InterPro" id="IPR036397">
    <property type="entry name" value="RNaseH_sf"/>
</dbReference>
<evidence type="ECO:0000313" key="3">
    <source>
        <dbReference type="Proteomes" id="UP000383932"/>
    </source>
</evidence>
<gene>
    <name evidence="2" type="ORF">CTheo_208</name>
</gene>
<feature type="compositionally biased region" description="Polar residues" evidence="1">
    <location>
        <begin position="61"/>
        <end position="78"/>
    </location>
</feature>
<evidence type="ECO:0000313" key="2">
    <source>
        <dbReference type="EMBL" id="KAB5596223.1"/>
    </source>
</evidence>
<dbReference type="PANTHER" id="PTHR35871:SF1">
    <property type="entry name" value="CXC1-LIKE CYSTEINE CLUSTER ASSOCIATED WITH KDZ TRANSPOSASES DOMAIN-CONTAINING PROTEIN"/>
    <property type="match status" value="1"/>
</dbReference>
<dbReference type="AlphaFoldDB" id="A0A5N5QXC0"/>
<evidence type="ECO:0000256" key="1">
    <source>
        <dbReference type="SAM" id="MobiDB-lite"/>
    </source>
</evidence>
<dbReference type="OrthoDB" id="10039611at2759"/>
<sequence>MPRRSNRDIARDKQLAAIREKKQSGNKPKSADSILSKLTVSPDSDLAPVLQVLSISEHEQNCQNHSGQSPTPSNNNIPDASAPPEPEILGANPEELPLEDPIDGTNNSGDFFDDNDGWWEQGIDDVEVDLPENGDYVVRVDNQPIPTKEQERLIKELDDIVKMTYKGHGKTRHSTLGKELDCGLVRGLVLAAVAIGRTKSAASSARKWIREFWRTGKLPENLYGTWNESIIEDKDFKTELQDHLRCIGRYAGPKDIISFFSTPEAEPFTHLLDNLPCIRTAQRWMPILGYKWKTEHRGQFADGHEREDVVDYRTNKYIPEFMKYLCQMRLWDDDGKEIPPDLAEGERECVVHWHDETIYHANDRRWTRWVHEGETAGLYKKGEGQSLMVADMISAKYGFLRHPSGGQENPVQVLFHPGKERNGYFCNDDVCRQLEEALRVVSEAYPNEDHLFIFDNATTHTKLPDDAPVVGKMTLGPSFKVGGESMTSTGEKIKINFTPGKFSDESPQEFYYPVDHPKKELQGAFKGLAKILEERGIVGTRKLKLQCPTTKGQTGCPPNQTSCCARTIMANQPDILAQKTKLQLLAESYGCSVLYLPKYHCELNPIEQCWGMAKWVYRDYPMSSTEADLTWNAVASLESVPLESIRR</sequence>
<dbReference type="PANTHER" id="PTHR35871">
    <property type="entry name" value="EXPRESSED PROTEIN"/>
    <property type="match status" value="1"/>
</dbReference>
<keyword evidence="3" id="KW-1185">Reference proteome</keyword>
<reference evidence="2 3" key="1">
    <citation type="journal article" date="2019" name="Fungal Biol. Biotechnol.">
        <title>Draft genome sequence of fastidious pathogen Ceratobasidium theobromae, which causes vascular-streak dieback in Theobroma cacao.</title>
        <authorList>
            <person name="Ali S.S."/>
            <person name="Asman A."/>
            <person name="Shao J."/>
            <person name="Firmansyah A.P."/>
            <person name="Susilo A.W."/>
            <person name="Rosmana A."/>
            <person name="McMahon P."/>
            <person name="Junaid M."/>
            <person name="Guest D."/>
            <person name="Kheng T.Y."/>
            <person name="Meinhardt L.W."/>
            <person name="Bailey B.A."/>
        </authorList>
    </citation>
    <scope>NUCLEOTIDE SEQUENCE [LARGE SCALE GENOMIC DNA]</scope>
    <source>
        <strain evidence="2 3">CT2</strain>
    </source>
</reference>
<dbReference type="Gene3D" id="3.30.420.10">
    <property type="entry name" value="Ribonuclease H-like superfamily/Ribonuclease H"/>
    <property type="match status" value="1"/>
</dbReference>
<evidence type="ECO:0008006" key="4">
    <source>
        <dbReference type="Google" id="ProtNLM"/>
    </source>
</evidence>
<feature type="region of interest" description="Disordered" evidence="1">
    <location>
        <begin position="59"/>
        <end position="94"/>
    </location>
</feature>
<dbReference type="EMBL" id="SSOP01000002">
    <property type="protein sequence ID" value="KAB5596223.1"/>
    <property type="molecule type" value="Genomic_DNA"/>
</dbReference>
<feature type="region of interest" description="Disordered" evidence="1">
    <location>
        <begin position="18"/>
        <end position="42"/>
    </location>
</feature>
<dbReference type="Proteomes" id="UP000383932">
    <property type="component" value="Unassembled WGS sequence"/>
</dbReference>
<proteinExistence type="predicted"/>
<dbReference type="GO" id="GO:0003676">
    <property type="term" value="F:nucleic acid binding"/>
    <property type="evidence" value="ECO:0007669"/>
    <property type="project" value="InterPro"/>
</dbReference>
<comment type="caution">
    <text evidence="2">The sequence shown here is derived from an EMBL/GenBank/DDBJ whole genome shotgun (WGS) entry which is preliminary data.</text>
</comment>
<organism evidence="2 3">
    <name type="scientific">Ceratobasidium theobromae</name>
    <dbReference type="NCBI Taxonomy" id="1582974"/>
    <lineage>
        <taxon>Eukaryota</taxon>
        <taxon>Fungi</taxon>
        <taxon>Dikarya</taxon>
        <taxon>Basidiomycota</taxon>
        <taxon>Agaricomycotina</taxon>
        <taxon>Agaricomycetes</taxon>
        <taxon>Cantharellales</taxon>
        <taxon>Ceratobasidiaceae</taxon>
        <taxon>Ceratobasidium</taxon>
    </lineage>
</organism>
<accession>A0A5N5QXC0</accession>
<name>A0A5N5QXC0_9AGAM</name>